<comment type="cofactor">
    <cofactor evidence="14">
        <name>Mg(2+)</name>
        <dbReference type="ChEBI" id="CHEBI:18420"/>
    </cofactor>
    <text evidence="14">Binds 1 Mg(2+) ion per subunit. Can also utilize other divalent metal cations, such as Ca(2+), Mn(2+) and Co(2+).</text>
</comment>
<feature type="site" description="Important for catalytic activity" evidence="15">
    <location>
        <position position="265"/>
    </location>
</feature>
<dbReference type="Pfam" id="PF02779">
    <property type="entry name" value="Transket_pyr"/>
    <property type="match status" value="1"/>
</dbReference>
<feature type="site" description="Important for catalytic activity" evidence="15">
    <location>
        <position position="31"/>
    </location>
</feature>
<evidence type="ECO:0000256" key="3">
    <source>
        <dbReference type="ARBA" id="ARBA00013152"/>
    </source>
</evidence>
<keyword evidence="8 13" id="KW-0786">Thiamine pyrophosphate</keyword>
<evidence type="ECO:0000313" key="19">
    <source>
        <dbReference type="Proteomes" id="UP000320393"/>
    </source>
</evidence>
<evidence type="ECO:0000256" key="6">
    <source>
        <dbReference type="ARBA" id="ARBA00022723"/>
    </source>
</evidence>
<feature type="binding site" evidence="13">
    <location>
        <position position="265"/>
    </location>
    <ligand>
        <name>thiamine diphosphate</name>
        <dbReference type="ChEBI" id="CHEBI:58937"/>
    </ligand>
</feature>
<keyword evidence="5 18" id="KW-0808">Transferase</keyword>
<dbReference type="PANTHER" id="PTHR43522">
    <property type="entry name" value="TRANSKETOLASE"/>
    <property type="match status" value="1"/>
</dbReference>
<comment type="caution">
    <text evidence="18">The sequence shown here is derived from an EMBL/GenBank/DDBJ whole genome shotgun (WGS) entry which is preliminary data.</text>
</comment>
<feature type="binding site" evidence="12">
    <location>
        <position position="360"/>
    </location>
    <ligand>
        <name>substrate</name>
    </ligand>
</feature>
<accession>A0A537M3I1</accession>
<feature type="binding site" evidence="14">
    <location>
        <position position="192"/>
    </location>
    <ligand>
        <name>Mg(2+)</name>
        <dbReference type="ChEBI" id="CHEBI:18420"/>
    </ligand>
</feature>
<dbReference type="InterPro" id="IPR005474">
    <property type="entry name" value="Transketolase_N"/>
</dbReference>
<dbReference type="Gene3D" id="3.40.50.920">
    <property type="match status" value="1"/>
</dbReference>
<dbReference type="InterPro" id="IPR005475">
    <property type="entry name" value="Transketolase-like_Pyr-bd"/>
</dbReference>
<feature type="binding site" evidence="14">
    <location>
        <position position="190"/>
    </location>
    <ligand>
        <name>Mg(2+)</name>
        <dbReference type="ChEBI" id="CHEBI:18420"/>
    </ligand>
</feature>
<feature type="binding site" evidence="12">
    <location>
        <position position="265"/>
    </location>
    <ligand>
        <name>substrate</name>
    </ligand>
</feature>
<dbReference type="GO" id="GO:0046872">
    <property type="term" value="F:metal ion binding"/>
    <property type="evidence" value="ECO:0007669"/>
    <property type="project" value="UniProtKB-KW"/>
</dbReference>
<evidence type="ECO:0000259" key="17">
    <source>
        <dbReference type="SMART" id="SM00861"/>
    </source>
</evidence>
<evidence type="ECO:0000256" key="14">
    <source>
        <dbReference type="PIRSR" id="PIRSR605478-4"/>
    </source>
</evidence>
<dbReference type="EC" id="2.2.1.1" evidence="3 10"/>
<sequence>MATQIQTIEDLCINTIRTLSIDAVQKANSGHPGLPMGAATMGYVLWTRHLRHNPRNPLWSDRDRFVLSAGHGSMLLYSLLFLTGYDLGLDDLQQFRQWNSRTPGHPERGTTPGVEVTTGPLGQGFGNAVGLAMAERWLAARFNRPGHTIVDHFTYVIASDGDMMEGVASEAASLAGHLRLGRLIVLYDANDVTLSATTNVTFTEDVGARFEAYGWTVHRIDGQDSKAVDAALAAARAVEDRPSLIVARTHLGYGSPNRQDTYKAHGEALGEEEVRLTKRALGWPEDRTFYVPEEALREFRKAIEQGAGSEAAWRRRLDAYRAAHPDLAGHFTDALAGDLPEGWETHLPTFAATDGPMATREASGKTLNALAGVIPNLVGGSADLDPSTYTALKGEGDFESPLPGVGGDGGLRPQGAAGGVWGYAGRNIHFGVREHAMGAILTGLALHGGIIPFGATFLTFSDYMRPSVRLAALSEARAIYVWTHDSIGLGEDGPTHQPVEHLAALRAIPNLIVIRPADAAETVEAWRIALERRGGPVALVLTRQKLPALDHRLAPAAGVARGAYVLAEPANSPADGLPPEVLLIATGSEVSVALAAHEQLTRDGVRSRVVSMPSWELFEAQPQTYRDAILPPSVRARVTVEAGSPIGWERYAGPRGAIIGVRRFGASAPGPVVMREFGFTAERVAGAAKEVLARVRPSEEKGRRAR</sequence>
<dbReference type="PANTHER" id="PTHR43522:SF2">
    <property type="entry name" value="TRANSKETOLASE 1-RELATED"/>
    <property type="match status" value="1"/>
</dbReference>
<feature type="binding site" evidence="14">
    <location>
        <position position="160"/>
    </location>
    <ligand>
        <name>Mg(2+)</name>
        <dbReference type="ChEBI" id="CHEBI:18420"/>
    </ligand>
</feature>
<dbReference type="CDD" id="cd07033">
    <property type="entry name" value="TPP_PYR_DXS_TK_like"/>
    <property type="match status" value="1"/>
</dbReference>
<dbReference type="EMBL" id="VBAM01000086">
    <property type="protein sequence ID" value="TMJ14833.1"/>
    <property type="molecule type" value="Genomic_DNA"/>
</dbReference>
<dbReference type="Proteomes" id="UP000320393">
    <property type="component" value="Unassembled WGS sequence"/>
</dbReference>
<evidence type="ECO:0000256" key="15">
    <source>
        <dbReference type="PIRSR" id="PIRSR605478-5"/>
    </source>
</evidence>
<dbReference type="Gene3D" id="3.40.50.970">
    <property type="match status" value="2"/>
</dbReference>
<feature type="region of interest" description="Disordered" evidence="16">
    <location>
        <begin position="100"/>
        <end position="119"/>
    </location>
</feature>
<evidence type="ECO:0000313" key="18">
    <source>
        <dbReference type="EMBL" id="TMJ14833.1"/>
    </source>
</evidence>
<feature type="binding site" evidence="12">
    <location>
        <position position="387"/>
    </location>
    <ligand>
        <name>substrate</name>
    </ligand>
</feature>
<dbReference type="InterPro" id="IPR020826">
    <property type="entry name" value="Transketolase_BS"/>
</dbReference>
<dbReference type="PROSITE" id="PS00802">
    <property type="entry name" value="TRANSKETOLASE_2"/>
    <property type="match status" value="1"/>
</dbReference>
<feature type="compositionally biased region" description="Low complexity" evidence="16">
    <location>
        <begin position="109"/>
        <end position="119"/>
    </location>
</feature>
<keyword evidence="6 14" id="KW-0479">Metal-binding</keyword>
<evidence type="ECO:0000256" key="7">
    <source>
        <dbReference type="ARBA" id="ARBA00022842"/>
    </source>
</evidence>
<feature type="binding site" evidence="12">
    <location>
        <position position="543"/>
    </location>
    <ligand>
        <name>substrate</name>
    </ligand>
</feature>
<dbReference type="Pfam" id="PF22613">
    <property type="entry name" value="Transketolase_C_1"/>
    <property type="match status" value="1"/>
</dbReference>
<dbReference type="FunFam" id="3.40.50.920:FF:000003">
    <property type="entry name" value="Transketolase"/>
    <property type="match status" value="1"/>
</dbReference>
<evidence type="ECO:0000256" key="12">
    <source>
        <dbReference type="PIRSR" id="PIRSR605478-2"/>
    </source>
</evidence>
<dbReference type="NCBIfam" id="TIGR00232">
    <property type="entry name" value="tktlase_bact"/>
    <property type="match status" value="1"/>
</dbReference>
<dbReference type="Pfam" id="PF00456">
    <property type="entry name" value="Transketolase_N"/>
    <property type="match status" value="1"/>
</dbReference>
<dbReference type="CDD" id="cd02012">
    <property type="entry name" value="TPP_TK"/>
    <property type="match status" value="1"/>
</dbReference>
<dbReference type="InterPro" id="IPR055152">
    <property type="entry name" value="Transketolase-like_C_2"/>
</dbReference>
<dbReference type="InterPro" id="IPR049557">
    <property type="entry name" value="Transketolase_CS"/>
</dbReference>
<comment type="cofactor">
    <cofactor evidence="13">
        <name>thiamine diphosphate</name>
        <dbReference type="ChEBI" id="CHEBI:58937"/>
    </cofactor>
    <text evidence="13">Binds 1 thiamine pyrophosphate per subunit. During the reaction, the substrate forms a covalent intermediate with the cofactor.</text>
</comment>
<feature type="binding site" evidence="12">
    <location>
        <position position="484"/>
    </location>
    <ligand>
        <name>substrate</name>
    </ligand>
</feature>
<feature type="active site" description="Proton donor" evidence="11">
    <location>
        <position position="434"/>
    </location>
</feature>
<evidence type="ECO:0000256" key="10">
    <source>
        <dbReference type="NCBIfam" id="TIGR00232"/>
    </source>
</evidence>
<feature type="binding site" evidence="13">
    <location>
        <begin position="119"/>
        <end position="121"/>
    </location>
    <ligand>
        <name>thiamine diphosphate</name>
        <dbReference type="ChEBI" id="CHEBI:58937"/>
    </ligand>
</feature>
<dbReference type="AlphaFoldDB" id="A0A537M3I1"/>
<evidence type="ECO:0000256" key="8">
    <source>
        <dbReference type="ARBA" id="ARBA00023052"/>
    </source>
</evidence>
<feature type="binding site" evidence="13">
    <location>
        <position position="161"/>
    </location>
    <ligand>
        <name>thiamine diphosphate</name>
        <dbReference type="ChEBI" id="CHEBI:58937"/>
    </ligand>
</feature>
<evidence type="ECO:0000256" key="1">
    <source>
        <dbReference type="ARBA" id="ARBA00007131"/>
    </source>
</evidence>
<gene>
    <name evidence="18" type="primary">tkt</name>
    <name evidence="18" type="ORF">E6H02_02730</name>
</gene>
<keyword evidence="7 14" id="KW-0460">Magnesium</keyword>
<dbReference type="FunFam" id="3.40.50.970:FF:000004">
    <property type="entry name" value="Transketolase"/>
    <property type="match status" value="1"/>
</dbReference>
<feature type="binding site" evidence="13">
    <location>
        <position position="190"/>
    </location>
    <ligand>
        <name>thiamine diphosphate</name>
        <dbReference type="ChEBI" id="CHEBI:58937"/>
    </ligand>
</feature>
<evidence type="ECO:0000256" key="5">
    <source>
        <dbReference type="ARBA" id="ARBA00022679"/>
    </source>
</evidence>
<evidence type="ECO:0000256" key="4">
    <source>
        <dbReference type="ARBA" id="ARBA00016662"/>
    </source>
</evidence>
<reference evidence="18 19" key="1">
    <citation type="journal article" date="2019" name="Nat. Microbiol.">
        <title>Mediterranean grassland soil C-N compound turnover is dependent on rainfall and depth, and is mediated by genomically divergent microorganisms.</title>
        <authorList>
            <person name="Diamond S."/>
            <person name="Andeer P.F."/>
            <person name="Li Z."/>
            <person name="Crits-Christoph A."/>
            <person name="Burstein D."/>
            <person name="Anantharaman K."/>
            <person name="Lane K.R."/>
            <person name="Thomas B.C."/>
            <person name="Pan C."/>
            <person name="Northen T.R."/>
            <person name="Banfield J.F."/>
        </authorList>
    </citation>
    <scope>NUCLEOTIDE SEQUENCE [LARGE SCALE GENOMIC DNA]</scope>
    <source>
        <strain evidence="18">NP_5</strain>
    </source>
</reference>
<dbReference type="SUPFAM" id="SSF52518">
    <property type="entry name" value="Thiamin diphosphate-binding fold (THDP-binding)"/>
    <property type="match status" value="2"/>
</dbReference>
<evidence type="ECO:0000256" key="16">
    <source>
        <dbReference type="SAM" id="MobiDB-lite"/>
    </source>
</evidence>
<name>A0A537M3I1_9BACT</name>
<feature type="binding site" evidence="13">
    <location>
        <position position="460"/>
    </location>
    <ligand>
        <name>thiamine diphosphate</name>
        <dbReference type="ChEBI" id="CHEBI:58937"/>
    </ligand>
</feature>
<evidence type="ECO:0000256" key="13">
    <source>
        <dbReference type="PIRSR" id="PIRSR605478-3"/>
    </source>
</evidence>
<evidence type="ECO:0000256" key="2">
    <source>
        <dbReference type="ARBA" id="ARBA00011738"/>
    </source>
</evidence>
<proteinExistence type="inferred from homology"/>
<dbReference type="GO" id="GO:0006098">
    <property type="term" value="P:pentose-phosphate shunt"/>
    <property type="evidence" value="ECO:0007669"/>
    <property type="project" value="TreeGrafter"/>
</dbReference>
<dbReference type="GO" id="GO:0004802">
    <property type="term" value="F:transketolase activity"/>
    <property type="evidence" value="ECO:0007669"/>
    <property type="project" value="UniProtKB-UniRule"/>
</dbReference>
<dbReference type="SUPFAM" id="SSF52922">
    <property type="entry name" value="TK C-terminal domain-like"/>
    <property type="match status" value="1"/>
</dbReference>
<dbReference type="GO" id="GO:0005829">
    <property type="term" value="C:cytosol"/>
    <property type="evidence" value="ECO:0007669"/>
    <property type="project" value="TreeGrafter"/>
</dbReference>
<feature type="binding site" evidence="12">
    <location>
        <position position="496"/>
    </location>
    <ligand>
        <name>substrate</name>
    </ligand>
</feature>
<dbReference type="FunFam" id="3.40.50.970:FF:000003">
    <property type="entry name" value="Transketolase"/>
    <property type="match status" value="1"/>
</dbReference>
<comment type="similarity">
    <text evidence="1">Belongs to the transketolase family.</text>
</comment>
<dbReference type="InterPro" id="IPR009014">
    <property type="entry name" value="Transketo_C/PFOR_II"/>
</dbReference>
<evidence type="ECO:0000256" key="9">
    <source>
        <dbReference type="ARBA" id="ARBA00049473"/>
    </source>
</evidence>
<dbReference type="InterPro" id="IPR033247">
    <property type="entry name" value="Transketolase_fam"/>
</dbReference>
<evidence type="ECO:0000256" key="11">
    <source>
        <dbReference type="PIRSR" id="PIRSR605478-1"/>
    </source>
</evidence>
<dbReference type="InterPro" id="IPR005478">
    <property type="entry name" value="Transketolase_bac-like"/>
</dbReference>
<feature type="binding site" evidence="12">
    <location>
        <position position="492"/>
    </location>
    <ligand>
        <name>substrate</name>
    </ligand>
</feature>
<dbReference type="SMART" id="SM00861">
    <property type="entry name" value="Transket_pyr"/>
    <property type="match status" value="1"/>
</dbReference>
<dbReference type="InterPro" id="IPR029061">
    <property type="entry name" value="THDP-binding"/>
</dbReference>
<feature type="binding site" evidence="12">
    <location>
        <position position="31"/>
    </location>
    <ligand>
        <name>substrate</name>
    </ligand>
</feature>
<comment type="catalytic activity">
    <reaction evidence="9">
        <text>D-sedoheptulose 7-phosphate + D-glyceraldehyde 3-phosphate = aldehydo-D-ribose 5-phosphate + D-xylulose 5-phosphate</text>
        <dbReference type="Rhea" id="RHEA:10508"/>
        <dbReference type="ChEBI" id="CHEBI:57483"/>
        <dbReference type="ChEBI" id="CHEBI:57737"/>
        <dbReference type="ChEBI" id="CHEBI:58273"/>
        <dbReference type="ChEBI" id="CHEBI:59776"/>
        <dbReference type="EC" id="2.2.1.1"/>
    </reaction>
</comment>
<feature type="domain" description="Transketolase-like pyrimidine-binding" evidence="17">
    <location>
        <begin position="357"/>
        <end position="548"/>
    </location>
</feature>
<dbReference type="PROSITE" id="PS00801">
    <property type="entry name" value="TRANSKETOLASE_1"/>
    <property type="match status" value="1"/>
</dbReference>
<comment type="subunit">
    <text evidence="2">Homodimer.</text>
</comment>
<organism evidence="18 19">
    <name type="scientific">Candidatus Segetimicrobium genomatis</name>
    <dbReference type="NCBI Taxonomy" id="2569760"/>
    <lineage>
        <taxon>Bacteria</taxon>
        <taxon>Bacillati</taxon>
        <taxon>Candidatus Sysuimicrobiota</taxon>
        <taxon>Candidatus Sysuimicrobiia</taxon>
        <taxon>Candidatus Sysuimicrobiales</taxon>
        <taxon>Candidatus Segetimicrobiaceae</taxon>
        <taxon>Candidatus Segetimicrobium</taxon>
    </lineage>
</organism>
<protein>
    <recommendedName>
        <fullName evidence="4 10">Transketolase</fullName>
        <ecNumber evidence="3 10">2.2.1.1</ecNumber>
    </recommendedName>
</protein>
<feature type="binding site" evidence="13">
    <location>
        <position position="71"/>
    </location>
    <ligand>
        <name>thiamine diphosphate</name>
        <dbReference type="ChEBI" id="CHEBI:58937"/>
    </ligand>
</feature>